<protein>
    <submittedName>
        <fullName evidence="1">Uncharacterized protein</fullName>
    </submittedName>
</protein>
<dbReference type="GeneID" id="64624396"/>
<sequence length="137" mass="15750">EAKKKKPKISDFDAEIMVVDVIIPRPSQYAIQKVKNMEYVELWYFSPDGCHEAALTSRSTSDSDDAFGFMRVNGMVALKTNVSFKASQKALQDHDLSWCQFDLAKTSFLIHIEKNGWPEKHQQVLALFFMLITNHEH</sequence>
<gene>
    <name evidence="1" type="ORF">BJ212DRAFT_1263892</name>
</gene>
<evidence type="ECO:0000313" key="2">
    <source>
        <dbReference type="Proteomes" id="UP000807769"/>
    </source>
</evidence>
<feature type="non-terminal residue" evidence="1">
    <location>
        <position position="1"/>
    </location>
</feature>
<comment type="caution">
    <text evidence="1">The sequence shown here is derived from an EMBL/GenBank/DDBJ whole genome shotgun (WGS) entry which is preliminary data.</text>
</comment>
<proteinExistence type="predicted"/>
<dbReference type="EMBL" id="JABBWG010000005">
    <property type="protein sequence ID" value="KAG1822657.1"/>
    <property type="molecule type" value="Genomic_DNA"/>
</dbReference>
<dbReference type="RefSeq" id="XP_041197063.1">
    <property type="nucleotide sequence ID" value="XM_041330379.1"/>
</dbReference>
<name>A0A9P7JHB2_9AGAM</name>
<organism evidence="1 2">
    <name type="scientific">Suillus subaureus</name>
    <dbReference type="NCBI Taxonomy" id="48587"/>
    <lineage>
        <taxon>Eukaryota</taxon>
        <taxon>Fungi</taxon>
        <taxon>Dikarya</taxon>
        <taxon>Basidiomycota</taxon>
        <taxon>Agaricomycotina</taxon>
        <taxon>Agaricomycetes</taxon>
        <taxon>Agaricomycetidae</taxon>
        <taxon>Boletales</taxon>
        <taxon>Suillineae</taxon>
        <taxon>Suillaceae</taxon>
        <taxon>Suillus</taxon>
    </lineage>
</organism>
<evidence type="ECO:0000313" key="1">
    <source>
        <dbReference type="EMBL" id="KAG1822657.1"/>
    </source>
</evidence>
<dbReference type="Proteomes" id="UP000807769">
    <property type="component" value="Unassembled WGS sequence"/>
</dbReference>
<reference evidence="1" key="1">
    <citation type="journal article" date="2020" name="New Phytol.">
        <title>Comparative genomics reveals dynamic genome evolution in host specialist ectomycorrhizal fungi.</title>
        <authorList>
            <person name="Lofgren L.A."/>
            <person name="Nguyen N.H."/>
            <person name="Vilgalys R."/>
            <person name="Ruytinx J."/>
            <person name="Liao H.L."/>
            <person name="Branco S."/>
            <person name="Kuo A."/>
            <person name="LaButti K."/>
            <person name="Lipzen A."/>
            <person name="Andreopoulos W."/>
            <person name="Pangilinan J."/>
            <person name="Riley R."/>
            <person name="Hundley H."/>
            <person name="Na H."/>
            <person name="Barry K."/>
            <person name="Grigoriev I.V."/>
            <person name="Stajich J.E."/>
            <person name="Kennedy P.G."/>
        </authorList>
    </citation>
    <scope>NUCLEOTIDE SEQUENCE</scope>
    <source>
        <strain evidence="1">MN1</strain>
    </source>
</reference>
<accession>A0A9P7JHB2</accession>
<dbReference type="OrthoDB" id="2688210at2759"/>
<dbReference type="AlphaFoldDB" id="A0A9P7JHB2"/>
<keyword evidence="2" id="KW-1185">Reference proteome</keyword>